<keyword evidence="5" id="KW-0864">Zinc transport</keyword>
<name>A0A4P9K572_9GAMM</name>
<dbReference type="InterPro" id="IPR058533">
    <property type="entry name" value="Cation_efflux_TM"/>
</dbReference>
<dbReference type="Pfam" id="PF16916">
    <property type="entry name" value="ZT_dimer"/>
    <property type="match status" value="1"/>
</dbReference>
<gene>
    <name evidence="12" type="ORF">FE785_02525</name>
</gene>
<feature type="domain" description="Cation efflux protein cytoplasmic" evidence="11">
    <location>
        <begin position="222"/>
        <end position="294"/>
    </location>
</feature>
<dbReference type="InterPro" id="IPR002524">
    <property type="entry name" value="Cation_efflux"/>
</dbReference>
<dbReference type="EMBL" id="CP040602">
    <property type="protein sequence ID" value="QCU89590.1"/>
    <property type="molecule type" value="Genomic_DNA"/>
</dbReference>
<keyword evidence="13" id="KW-1185">Reference proteome</keyword>
<dbReference type="NCBIfam" id="TIGR01297">
    <property type="entry name" value="CDF"/>
    <property type="match status" value="1"/>
</dbReference>
<evidence type="ECO:0000256" key="6">
    <source>
        <dbReference type="ARBA" id="ARBA00022989"/>
    </source>
</evidence>
<comment type="subcellular location">
    <subcellularLocation>
        <location evidence="1">Membrane</location>
        <topology evidence="1">Multi-pass membrane protein</topology>
    </subcellularLocation>
</comment>
<keyword evidence="7" id="KW-0406">Ion transport</keyword>
<dbReference type="Pfam" id="PF01545">
    <property type="entry name" value="Cation_efflux"/>
    <property type="match status" value="1"/>
</dbReference>
<dbReference type="OrthoDB" id="9809646at2"/>
<reference evidence="12 13" key="1">
    <citation type="submission" date="2019-05" db="EMBL/GenBank/DDBJ databases">
        <title>Thiomicrorhabdus sediminis sp. nov, a novel sulfur-oxidizing bacterium isolated from coastal sediment.</title>
        <authorList>
            <person name="Liu X."/>
        </authorList>
    </citation>
    <scope>NUCLEOTIDE SEQUENCE [LARGE SCALE GENOMIC DNA]</scope>
    <source>
        <strain evidence="12 13">G1</strain>
    </source>
</reference>
<organism evidence="12 13">
    <name type="scientific">Thiomicrorhabdus sediminis</name>
    <dbReference type="NCBI Taxonomy" id="2580412"/>
    <lineage>
        <taxon>Bacteria</taxon>
        <taxon>Pseudomonadati</taxon>
        <taxon>Pseudomonadota</taxon>
        <taxon>Gammaproteobacteria</taxon>
        <taxon>Thiotrichales</taxon>
        <taxon>Piscirickettsiaceae</taxon>
        <taxon>Thiomicrorhabdus</taxon>
    </lineage>
</organism>
<comment type="similarity">
    <text evidence="2">Belongs to the cation diffusion facilitator (CDF) transporter (TC 2.A.4) family. SLC30A subfamily.</text>
</comment>
<evidence type="ECO:0000256" key="8">
    <source>
        <dbReference type="ARBA" id="ARBA00023136"/>
    </source>
</evidence>
<accession>A0A4P9K572</accession>
<dbReference type="GO" id="GO:0005886">
    <property type="term" value="C:plasma membrane"/>
    <property type="evidence" value="ECO:0007669"/>
    <property type="project" value="TreeGrafter"/>
</dbReference>
<dbReference type="GO" id="GO:0005385">
    <property type="term" value="F:zinc ion transmembrane transporter activity"/>
    <property type="evidence" value="ECO:0007669"/>
    <property type="project" value="TreeGrafter"/>
</dbReference>
<feature type="transmembrane region" description="Helical" evidence="9">
    <location>
        <begin position="157"/>
        <end position="182"/>
    </location>
</feature>
<feature type="transmembrane region" description="Helical" evidence="9">
    <location>
        <begin position="188"/>
        <end position="206"/>
    </location>
</feature>
<dbReference type="PANTHER" id="PTHR11562">
    <property type="entry name" value="CATION EFFLUX PROTEIN/ ZINC TRANSPORTER"/>
    <property type="match status" value="1"/>
</dbReference>
<feature type="transmembrane region" description="Helical" evidence="9">
    <location>
        <begin position="90"/>
        <end position="109"/>
    </location>
</feature>
<evidence type="ECO:0000259" key="10">
    <source>
        <dbReference type="Pfam" id="PF01545"/>
    </source>
</evidence>
<evidence type="ECO:0000313" key="13">
    <source>
        <dbReference type="Proteomes" id="UP000304864"/>
    </source>
</evidence>
<evidence type="ECO:0000256" key="2">
    <source>
        <dbReference type="ARBA" id="ARBA00008873"/>
    </source>
</evidence>
<dbReference type="Gene3D" id="3.30.70.1350">
    <property type="entry name" value="Cation efflux protein, cytoplasmic domain"/>
    <property type="match status" value="1"/>
</dbReference>
<protein>
    <submittedName>
        <fullName evidence="12">Cation transporter</fullName>
    </submittedName>
</protein>
<dbReference type="SUPFAM" id="SSF160240">
    <property type="entry name" value="Cation efflux protein cytoplasmic domain-like"/>
    <property type="match status" value="1"/>
</dbReference>
<evidence type="ECO:0000256" key="5">
    <source>
        <dbReference type="ARBA" id="ARBA00022906"/>
    </source>
</evidence>
<dbReference type="PANTHER" id="PTHR11562:SF17">
    <property type="entry name" value="RE54080P-RELATED"/>
    <property type="match status" value="1"/>
</dbReference>
<evidence type="ECO:0000313" key="12">
    <source>
        <dbReference type="EMBL" id="QCU89590.1"/>
    </source>
</evidence>
<dbReference type="RefSeq" id="WP_138564099.1">
    <property type="nucleotide sequence ID" value="NZ_CP040602.1"/>
</dbReference>
<dbReference type="AlphaFoldDB" id="A0A4P9K572"/>
<feature type="domain" description="Cation efflux protein transmembrane" evidence="10">
    <location>
        <begin position="25"/>
        <end position="214"/>
    </location>
</feature>
<feature type="transmembrane region" description="Helical" evidence="9">
    <location>
        <begin position="53"/>
        <end position="69"/>
    </location>
</feature>
<keyword evidence="6 9" id="KW-1133">Transmembrane helix</keyword>
<dbReference type="InterPro" id="IPR036837">
    <property type="entry name" value="Cation_efflux_CTD_sf"/>
</dbReference>
<dbReference type="SUPFAM" id="SSF161111">
    <property type="entry name" value="Cation efflux protein transmembrane domain-like"/>
    <property type="match status" value="1"/>
</dbReference>
<proteinExistence type="inferred from homology"/>
<keyword evidence="4 9" id="KW-0812">Transmembrane</keyword>
<dbReference type="InterPro" id="IPR050681">
    <property type="entry name" value="CDF/SLC30A"/>
</dbReference>
<evidence type="ECO:0000256" key="3">
    <source>
        <dbReference type="ARBA" id="ARBA00022448"/>
    </source>
</evidence>
<dbReference type="InterPro" id="IPR027469">
    <property type="entry name" value="Cation_efflux_TMD_sf"/>
</dbReference>
<keyword evidence="3" id="KW-0813">Transport</keyword>
<feature type="transmembrane region" description="Helical" evidence="9">
    <location>
        <begin position="23"/>
        <end position="47"/>
    </location>
</feature>
<dbReference type="InterPro" id="IPR027470">
    <property type="entry name" value="Cation_efflux_CTD"/>
</dbReference>
<keyword evidence="5" id="KW-0862">Zinc</keyword>
<feature type="transmembrane region" description="Helical" evidence="9">
    <location>
        <begin position="125"/>
        <end position="145"/>
    </location>
</feature>
<evidence type="ECO:0000256" key="7">
    <source>
        <dbReference type="ARBA" id="ARBA00023065"/>
    </source>
</evidence>
<evidence type="ECO:0000256" key="9">
    <source>
        <dbReference type="SAM" id="Phobius"/>
    </source>
</evidence>
<evidence type="ECO:0000256" key="4">
    <source>
        <dbReference type="ARBA" id="ARBA00022692"/>
    </source>
</evidence>
<sequence length="307" mass="34431">MSHHQQTHHHHSHHEHQLTGSRLALTILINLFIAISQIIGGIISGSLALLSDALHNLSDVAVLALAYVANRLAKRPATSKRTFGFKRAELMAALFNGALLVAIAVMIFIEGIDKLINPEPIASDWVIGLAALSIVLNWISVRLLFKDSEHNSNIKAAYLHLATDIMTSFAVLVGGLAMLWWQVYWLDALISMLISIYLIKASWSLLKSTIEKLMLFSPTHLSSESIAAQIEQFDNIENMHHLHLWQLDDSSIYLQAHIDFSEDLPLSEVTRQLETLEKHLKTHCGISHCTLQAEYARDDNKDLIHNH</sequence>
<evidence type="ECO:0000259" key="11">
    <source>
        <dbReference type="Pfam" id="PF16916"/>
    </source>
</evidence>
<dbReference type="Gene3D" id="1.20.1510.10">
    <property type="entry name" value="Cation efflux protein transmembrane domain"/>
    <property type="match status" value="1"/>
</dbReference>
<evidence type="ECO:0000256" key="1">
    <source>
        <dbReference type="ARBA" id="ARBA00004141"/>
    </source>
</evidence>
<dbReference type="KEGG" id="thig:FE785_02525"/>
<keyword evidence="8 9" id="KW-0472">Membrane</keyword>
<dbReference type="Proteomes" id="UP000304864">
    <property type="component" value="Chromosome"/>
</dbReference>